<gene>
    <name evidence="3" type="ORF">DCS45_16475</name>
</gene>
<comment type="caution">
    <text evidence="3">The sequence shown here is derived from an EMBL/GenBank/DDBJ whole genome shotgun (WGS) entry which is preliminary data.</text>
</comment>
<protein>
    <submittedName>
        <fullName evidence="3">2-isopropylmalate synthase</fullName>
    </submittedName>
</protein>
<evidence type="ECO:0000313" key="4">
    <source>
        <dbReference type="Proteomes" id="UP000264719"/>
    </source>
</evidence>
<dbReference type="EMBL" id="DMVW01000158">
    <property type="protein sequence ID" value="HAR53448.1"/>
    <property type="molecule type" value="Genomic_DNA"/>
</dbReference>
<accession>A0A348WFY6</accession>
<dbReference type="PANTHER" id="PTHR23084">
    <property type="entry name" value="PHOSPHATIDYLINOSITOL-4-PHOSPHATE 5-KINASE RELATED"/>
    <property type="match status" value="1"/>
</dbReference>
<evidence type="ECO:0000256" key="2">
    <source>
        <dbReference type="SAM" id="SignalP"/>
    </source>
</evidence>
<dbReference type="PANTHER" id="PTHR23084:SF263">
    <property type="entry name" value="MORN REPEAT-CONTAINING PROTEIN 1"/>
    <property type="match status" value="1"/>
</dbReference>
<evidence type="ECO:0000256" key="1">
    <source>
        <dbReference type="ARBA" id="ARBA00022737"/>
    </source>
</evidence>
<dbReference type="Pfam" id="PF02493">
    <property type="entry name" value="MORN"/>
    <property type="match status" value="3"/>
</dbReference>
<keyword evidence="2" id="KW-0732">Signal</keyword>
<dbReference type="AlphaFoldDB" id="A0A348WFY6"/>
<dbReference type="Proteomes" id="UP000264719">
    <property type="component" value="Unassembled WGS sequence"/>
</dbReference>
<dbReference type="Gene3D" id="2.20.110.10">
    <property type="entry name" value="Histone H3 K4-specific methyltransferase SET7/9 N-terminal domain"/>
    <property type="match status" value="2"/>
</dbReference>
<sequence length="119" mass="12670">MDFKMTAAWTQRAALIVTLAAAGAAQAQDGEIRTKQYDDGGVYEGTFKNGLQHGTGSYTLPNGYQYRGDWAEGEIRGTGVARFPNGSVYEGEFAAGKPNGVGKITFTDGGTYEGTWEDG</sequence>
<keyword evidence="1" id="KW-0677">Repeat</keyword>
<reference evidence="3 4" key="1">
    <citation type="journal article" date="2018" name="Nat. Biotechnol.">
        <title>A standardized bacterial taxonomy based on genome phylogeny substantially revises the tree of life.</title>
        <authorList>
            <person name="Parks D.H."/>
            <person name="Chuvochina M."/>
            <person name="Waite D.W."/>
            <person name="Rinke C."/>
            <person name="Skarshewski A."/>
            <person name="Chaumeil P.A."/>
            <person name="Hugenholtz P."/>
        </authorList>
    </citation>
    <scope>NUCLEOTIDE SEQUENCE [LARGE SCALE GENOMIC DNA]</scope>
    <source>
        <strain evidence="3">UBA9169</strain>
    </source>
</reference>
<dbReference type="FunFam" id="2.20.110.10:FF:000002">
    <property type="entry name" value="Phosphatidylinositol 4-phosphate 5-kinase 8"/>
    <property type="match status" value="1"/>
</dbReference>
<feature type="non-terminal residue" evidence="3">
    <location>
        <position position="119"/>
    </location>
</feature>
<proteinExistence type="predicted"/>
<dbReference type="InterPro" id="IPR003409">
    <property type="entry name" value="MORN"/>
</dbReference>
<dbReference type="SUPFAM" id="SSF82185">
    <property type="entry name" value="Histone H3 K4-specific methyltransferase SET7/9 N-terminal domain"/>
    <property type="match status" value="1"/>
</dbReference>
<feature type="chain" id="PRO_5017054611" evidence="2">
    <location>
        <begin position="28"/>
        <end position="119"/>
    </location>
</feature>
<evidence type="ECO:0000313" key="3">
    <source>
        <dbReference type="EMBL" id="HAR53448.1"/>
    </source>
</evidence>
<dbReference type="SMART" id="SM00698">
    <property type="entry name" value="MORN"/>
    <property type="match status" value="3"/>
</dbReference>
<organism evidence="3 4">
    <name type="scientific">Roseovarius nubinhibens</name>
    <dbReference type="NCBI Taxonomy" id="314263"/>
    <lineage>
        <taxon>Bacteria</taxon>
        <taxon>Pseudomonadati</taxon>
        <taxon>Pseudomonadota</taxon>
        <taxon>Alphaproteobacteria</taxon>
        <taxon>Rhodobacterales</taxon>
        <taxon>Roseobacteraceae</taxon>
        <taxon>Roseovarius</taxon>
    </lineage>
</organism>
<name>A0A348WFY6_9RHOB</name>
<feature type="signal peptide" evidence="2">
    <location>
        <begin position="1"/>
        <end position="27"/>
    </location>
</feature>